<evidence type="ECO:0000256" key="1">
    <source>
        <dbReference type="SAM" id="MobiDB-lite"/>
    </source>
</evidence>
<organism evidence="2">
    <name type="scientific">freshwater metagenome</name>
    <dbReference type="NCBI Taxonomy" id="449393"/>
    <lineage>
        <taxon>unclassified sequences</taxon>
        <taxon>metagenomes</taxon>
        <taxon>ecological metagenomes</taxon>
    </lineage>
</organism>
<name>A0A6J7HTT2_9ZZZZ</name>
<proteinExistence type="predicted"/>
<feature type="compositionally biased region" description="Basic and acidic residues" evidence="1">
    <location>
        <begin position="24"/>
        <end position="48"/>
    </location>
</feature>
<feature type="compositionally biased region" description="Low complexity" evidence="1">
    <location>
        <begin position="181"/>
        <end position="196"/>
    </location>
</feature>
<sequence length="211" mass="21312">MADQPPTSAAKDHISDASSGAQDKAAEAAETAKAKASDAADQAQEKAQDAASQARQQIHAQLDQRSTQAGERATATAGDLRSISDHLREQGNDAPAKLADQAALQAEKAGSYLQRTDGQSLLSDVEDFARRNPWAAALGGLAIGFAASRALKASSAERTIQRGGDGPGRTALPAPSPAPSSTPVADTAPRASAPAPGYAPPTGTPANPLGS</sequence>
<feature type="compositionally biased region" description="Polar residues" evidence="1">
    <location>
        <begin position="55"/>
        <end position="69"/>
    </location>
</feature>
<feature type="region of interest" description="Disordered" evidence="1">
    <location>
        <begin position="1"/>
        <end position="80"/>
    </location>
</feature>
<protein>
    <submittedName>
        <fullName evidence="2">Unannotated protein</fullName>
    </submittedName>
</protein>
<dbReference type="Gene3D" id="1.20.120.20">
    <property type="entry name" value="Apolipoprotein"/>
    <property type="match status" value="1"/>
</dbReference>
<dbReference type="AlphaFoldDB" id="A0A6J7HTT2"/>
<feature type="region of interest" description="Disordered" evidence="1">
    <location>
        <begin position="153"/>
        <end position="211"/>
    </location>
</feature>
<reference evidence="2" key="1">
    <citation type="submission" date="2020-05" db="EMBL/GenBank/DDBJ databases">
        <authorList>
            <person name="Chiriac C."/>
            <person name="Salcher M."/>
            <person name="Ghai R."/>
            <person name="Kavagutti S V."/>
        </authorList>
    </citation>
    <scope>NUCLEOTIDE SEQUENCE</scope>
</reference>
<evidence type="ECO:0000313" key="2">
    <source>
        <dbReference type="EMBL" id="CAB4923042.1"/>
    </source>
</evidence>
<gene>
    <name evidence="2" type="ORF">UFOPK3564_01947</name>
</gene>
<accession>A0A6J7HTT2</accession>
<dbReference type="EMBL" id="CAFBMK010000116">
    <property type="protein sequence ID" value="CAB4923042.1"/>
    <property type="molecule type" value="Genomic_DNA"/>
</dbReference>